<evidence type="ECO:0000313" key="2">
    <source>
        <dbReference type="Proteomes" id="UP000054383"/>
    </source>
</evidence>
<keyword evidence="2" id="KW-1185">Reference proteome</keyword>
<dbReference type="STRING" id="28573.A0A0U1M3Z0"/>
<gene>
    <name evidence="1" type="ORF">PISL3812_06789</name>
</gene>
<proteinExistence type="predicted"/>
<name>A0A0U1M3Z0_TALIS</name>
<dbReference type="EMBL" id="CVMT01000006">
    <property type="protein sequence ID" value="CRG89750.1"/>
    <property type="molecule type" value="Genomic_DNA"/>
</dbReference>
<dbReference type="AlphaFoldDB" id="A0A0U1M3Z0"/>
<dbReference type="Proteomes" id="UP000054383">
    <property type="component" value="Unassembled WGS sequence"/>
</dbReference>
<accession>A0A0U1M3Z0</accession>
<protein>
    <submittedName>
        <fullName evidence="1">Uncharacterized protein</fullName>
    </submittedName>
</protein>
<organism evidence="1 2">
    <name type="scientific">Talaromyces islandicus</name>
    <name type="common">Penicillium islandicum</name>
    <dbReference type="NCBI Taxonomy" id="28573"/>
    <lineage>
        <taxon>Eukaryota</taxon>
        <taxon>Fungi</taxon>
        <taxon>Dikarya</taxon>
        <taxon>Ascomycota</taxon>
        <taxon>Pezizomycotina</taxon>
        <taxon>Eurotiomycetes</taxon>
        <taxon>Eurotiomycetidae</taxon>
        <taxon>Eurotiales</taxon>
        <taxon>Trichocomaceae</taxon>
        <taxon>Talaromyces</taxon>
        <taxon>Talaromyces sect. Islandici</taxon>
    </lineage>
</organism>
<evidence type="ECO:0000313" key="1">
    <source>
        <dbReference type="EMBL" id="CRG89750.1"/>
    </source>
</evidence>
<dbReference type="OrthoDB" id="1470350at2759"/>
<reference evidence="1 2" key="1">
    <citation type="submission" date="2015-04" db="EMBL/GenBank/DDBJ databases">
        <authorList>
            <person name="Syromyatnikov M.Y."/>
            <person name="Popov V.N."/>
        </authorList>
    </citation>
    <scope>NUCLEOTIDE SEQUENCE [LARGE SCALE GENOMIC DNA]</scope>
    <source>
        <strain evidence="1">WF-38-12</strain>
    </source>
</reference>
<sequence>MAPGDVSFVSEETWQDISAWRPENKRAIRDPAFSQPPEGQADNLITTSDVKFHARVRGVMSNSLTEESLREQAPLVDNHDYVRTLYQYLKAVTIAATPRYWAAMQFLFEE</sequence>